<dbReference type="Proteomes" id="UP001164746">
    <property type="component" value="Chromosome 12"/>
</dbReference>
<accession>A0ABY7FFY4</accession>
<evidence type="ECO:0000256" key="2">
    <source>
        <dbReference type="SAM" id="Phobius"/>
    </source>
</evidence>
<feature type="region of interest" description="Disordered" evidence="1">
    <location>
        <begin position="300"/>
        <end position="325"/>
    </location>
</feature>
<feature type="compositionally biased region" description="Basic and acidic residues" evidence="1">
    <location>
        <begin position="308"/>
        <end position="317"/>
    </location>
</feature>
<protein>
    <submittedName>
        <fullName evidence="3">Uncharacterized protein</fullName>
    </submittedName>
</protein>
<proteinExistence type="predicted"/>
<keyword evidence="2" id="KW-0812">Transmembrane</keyword>
<keyword evidence="4" id="KW-1185">Reference proteome</keyword>
<evidence type="ECO:0000256" key="1">
    <source>
        <dbReference type="SAM" id="MobiDB-lite"/>
    </source>
</evidence>
<evidence type="ECO:0000313" key="4">
    <source>
        <dbReference type="Proteomes" id="UP001164746"/>
    </source>
</evidence>
<gene>
    <name evidence="3" type="ORF">MAR_015062</name>
</gene>
<keyword evidence="2" id="KW-0472">Membrane</keyword>
<organism evidence="3 4">
    <name type="scientific">Mya arenaria</name>
    <name type="common">Soft-shell clam</name>
    <dbReference type="NCBI Taxonomy" id="6604"/>
    <lineage>
        <taxon>Eukaryota</taxon>
        <taxon>Metazoa</taxon>
        <taxon>Spiralia</taxon>
        <taxon>Lophotrochozoa</taxon>
        <taxon>Mollusca</taxon>
        <taxon>Bivalvia</taxon>
        <taxon>Autobranchia</taxon>
        <taxon>Heteroconchia</taxon>
        <taxon>Euheterodonta</taxon>
        <taxon>Imparidentia</taxon>
        <taxon>Neoheterodontei</taxon>
        <taxon>Myida</taxon>
        <taxon>Myoidea</taxon>
        <taxon>Myidae</taxon>
        <taxon>Mya</taxon>
    </lineage>
</organism>
<reference evidence="3" key="1">
    <citation type="submission" date="2022-11" db="EMBL/GenBank/DDBJ databases">
        <title>Centuries of genome instability and evolution in soft-shell clam transmissible cancer (bioRxiv).</title>
        <authorList>
            <person name="Hart S.F.M."/>
            <person name="Yonemitsu M.A."/>
            <person name="Giersch R.M."/>
            <person name="Beal B.F."/>
            <person name="Arriagada G."/>
            <person name="Davis B.W."/>
            <person name="Ostrander E.A."/>
            <person name="Goff S.P."/>
            <person name="Metzger M.J."/>
        </authorList>
    </citation>
    <scope>NUCLEOTIDE SEQUENCE</scope>
    <source>
        <strain evidence="3">MELC-2E11</strain>
        <tissue evidence="3">Siphon/mantle</tissue>
    </source>
</reference>
<feature type="compositionally biased region" description="Polar residues" evidence="1">
    <location>
        <begin position="271"/>
        <end position="281"/>
    </location>
</feature>
<dbReference type="EMBL" id="CP111023">
    <property type="protein sequence ID" value="WAR21088.1"/>
    <property type="molecule type" value="Genomic_DNA"/>
</dbReference>
<sequence length="538" mass="60193">MKMPKYIYSEYCFKICIICAVINCVSLSKASVIYSNCDQLSWRVSMNTCLHAGGTPVSEDVYSSYNVLLSSRQRVWTSDYTVGTKLYTNRTAELCGVRTYNSSTQTLSEEFFWNCDSHFLYRCCSSDKGHSGGNVGPGCIRNGTWEKAVTCSGQRYTAGTQDGTYWTGATLQTTQQQVQNSKMVIGVAVGVGVSVALAVVIIGLIFMRRRGMICRPPTKDTQAHNNAAYGVTNGDISISLPALSTNDNAHYDNGEDNSQFHGNGSEHHINAKTNTAFPDNSSQHKHGQNGAIENDIQTENNGTASANQDDKHRRQQESEQANRVYSRFKKHIRKGKGNDSMATDGKKKIRARTACDSQRTTQGLTTNEYGIACFKDSTKLVQQNDYDYLHEDTDEYNTTSISNLHLHPGSEYNTIERRDDYSVANFGGNKTSQVTINEANDDVYNTLSTNKEDYNTVNLHRDNVPNTALHSDETYNTLHHETEDYNIVDLKGETNAHVKILHDDTYNTLGRGREEYNTVDFHKNTEANKSDDCYDHLH</sequence>
<feature type="transmembrane region" description="Helical" evidence="2">
    <location>
        <begin position="183"/>
        <end position="206"/>
    </location>
</feature>
<name>A0ABY7FFY4_MYAAR</name>
<evidence type="ECO:0000313" key="3">
    <source>
        <dbReference type="EMBL" id="WAR21088.1"/>
    </source>
</evidence>
<feature type="region of interest" description="Disordered" evidence="1">
    <location>
        <begin position="247"/>
        <end position="288"/>
    </location>
</feature>
<keyword evidence="2" id="KW-1133">Transmembrane helix</keyword>